<keyword evidence="3" id="KW-1185">Reference proteome</keyword>
<reference evidence="2 3" key="1">
    <citation type="submission" date="2020-02" db="EMBL/GenBank/DDBJ databases">
        <authorList>
            <person name="Ferguson B K."/>
        </authorList>
    </citation>
    <scope>NUCLEOTIDE SEQUENCE [LARGE SCALE GENOMIC DNA]</scope>
</reference>
<evidence type="ECO:0000313" key="2">
    <source>
        <dbReference type="EMBL" id="CAB0002464.1"/>
    </source>
</evidence>
<organism evidence="2 3">
    <name type="scientific">Nesidiocoris tenuis</name>
    <dbReference type="NCBI Taxonomy" id="355587"/>
    <lineage>
        <taxon>Eukaryota</taxon>
        <taxon>Metazoa</taxon>
        <taxon>Ecdysozoa</taxon>
        <taxon>Arthropoda</taxon>
        <taxon>Hexapoda</taxon>
        <taxon>Insecta</taxon>
        <taxon>Pterygota</taxon>
        <taxon>Neoptera</taxon>
        <taxon>Paraneoptera</taxon>
        <taxon>Hemiptera</taxon>
        <taxon>Heteroptera</taxon>
        <taxon>Panheteroptera</taxon>
        <taxon>Cimicomorpha</taxon>
        <taxon>Miridae</taxon>
        <taxon>Dicyphina</taxon>
        <taxon>Nesidiocoris</taxon>
    </lineage>
</organism>
<accession>A0A6H5GFZ8</accession>
<dbReference type="AlphaFoldDB" id="A0A6H5GFZ8"/>
<evidence type="ECO:0000313" key="3">
    <source>
        <dbReference type="Proteomes" id="UP000479000"/>
    </source>
</evidence>
<gene>
    <name evidence="2" type="ORF">NTEN_LOCUS8251</name>
</gene>
<dbReference type="Proteomes" id="UP000479000">
    <property type="component" value="Unassembled WGS sequence"/>
</dbReference>
<evidence type="ECO:0000256" key="1">
    <source>
        <dbReference type="SAM" id="Coils"/>
    </source>
</evidence>
<feature type="non-terminal residue" evidence="2">
    <location>
        <position position="303"/>
    </location>
</feature>
<keyword evidence="1" id="KW-0175">Coiled coil</keyword>
<feature type="coiled-coil region" evidence="1">
    <location>
        <begin position="30"/>
        <end position="57"/>
    </location>
</feature>
<dbReference type="EMBL" id="CADCXU010012360">
    <property type="protein sequence ID" value="CAB0002464.1"/>
    <property type="molecule type" value="Genomic_DNA"/>
</dbReference>
<sequence length="303" mass="34854">MSKQLATERKNRAVTRSLFTRIVQKIGTSLNAEQIEIDELVDLTQFLEEQYRKLLESDLIVKKLMLNDETVEEIELDQEQEEIDEYCEKFFILRQRVTKLTVDRPTSKKSSDRETSCGPIAPIANDELSVSNYSPPIESCMEKNVVGFEIGQQQTQSSEFVMENKKLGRKTMDEPTRSGSDPSSGTFVTTVPASEQFLEADNFFEAHQDCDTHDSTTTFDLKRHIVSAVIEFRGRQDRAKFQSSQVLILNFVDRFPFRRFLAGKFRLRLWEGTDWLRDSPVVSFIGRGLKNPALPKKNLQIQP</sequence>
<name>A0A6H5GFZ8_9HEMI</name>
<protein>
    <submittedName>
        <fullName evidence="2">Uncharacterized protein</fullName>
    </submittedName>
</protein>
<proteinExistence type="predicted"/>